<evidence type="ECO:0000256" key="1">
    <source>
        <dbReference type="SAM" id="Phobius"/>
    </source>
</evidence>
<name>A0A516GXA8_9PROT</name>
<accession>A0A516GXA8</accession>
<dbReference type="AlphaFoldDB" id="A0A516GXA8"/>
<reference evidence="2 3" key="1">
    <citation type="submission" date="2019-07" db="EMBL/GenBank/DDBJ databases">
        <title>Genome sequencing for Ferrovibrio sp. K5.</title>
        <authorList>
            <person name="Park S.-J."/>
        </authorList>
    </citation>
    <scope>NUCLEOTIDE SEQUENCE [LARGE SCALE GENOMIC DNA]</scope>
    <source>
        <strain evidence="2 3">K5</strain>
    </source>
</reference>
<keyword evidence="1" id="KW-0472">Membrane</keyword>
<keyword evidence="1" id="KW-0812">Transmembrane</keyword>
<evidence type="ECO:0000313" key="2">
    <source>
        <dbReference type="EMBL" id="QDO96188.1"/>
    </source>
</evidence>
<dbReference type="RefSeq" id="WP_144067169.1">
    <property type="nucleotide sequence ID" value="NZ_CP041636.1"/>
</dbReference>
<organism evidence="2 3">
    <name type="scientific">Ferrovibrio terrae</name>
    <dbReference type="NCBI Taxonomy" id="2594003"/>
    <lineage>
        <taxon>Bacteria</taxon>
        <taxon>Pseudomonadati</taxon>
        <taxon>Pseudomonadota</taxon>
        <taxon>Alphaproteobacteria</taxon>
        <taxon>Rhodospirillales</taxon>
        <taxon>Rhodospirillaceae</taxon>
        <taxon>Ferrovibrio</taxon>
    </lineage>
</organism>
<dbReference type="EMBL" id="CP041636">
    <property type="protein sequence ID" value="QDO96188.1"/>
    <property type="molecule type" value="Genomic_DNA"/>
</dbReference>
<dbReference type="Proteomes" id="UP000317496">
    <property type="component" value="Chromosome"/>
</dbReference>
<keyword evidence="1" id="KW-1133">Transmembrane helix</keyword>
<feature type="transmembrane region" description="Helical" evidence="1">
    <location>
        <begin position="9"/>
        <end position="29"/>
    </location>
</feature>
<proteinExistence type="predicted"/>
<evidence type="ECO:0000313" key="3">
    <source>
        <dbReference type="Proteomes" id="UP000317496"/>
    </source>
</evidence>
<dbReference type="KEGG" id="fer:FNB15_02320"/>
<feature type="transmembrane region" description="Helical" evidence="1">
    <location>
        <begin position="199"/>
        <end position="219"/>
    </location>
</feature>
<gene>
    <name evidence="2" type="ORF">FNB15_02320</name>
</gene>
<sequence>MTDRLQRQWLIWYIALAIFAMFFAAGHIAGAKRAAVLTLQPHVETQLTVFSLLGHDIYFDLDFDRSAAKGDDDSLRSRELGGLRRSSSGAPLLMPGQPVVIEAVINDGLPLRLSATSANRFDRFVVSRSLRADGIVYASLASPAERDGVSALRARPGINRVSLRVLQVGGSLRGEVVELAAQPPLRAGATQPGYDGFVLVYWLLPVAMIGFIGSGILLVRRGAAQRQRNGS</sequence>
<protein>
    <submittedName>
        <fullName evidence="2">Uncharacterized protein</fullName>
    </submittedName>
</protein>
<keyword evidence="3" id="KW-1185">Reference proteome</keyword>